<evidence type="ECO:0000313" key="3">
    <source>
        <dbReference type="EMBL" id="MDP5185044.1"/>
    </source>
</evidence>
<comment type="caution">
    <text evidence="3">The sequence shown here is derived from an EMBL/GenBank/DDBJ whole genome shotgun (WGS) entry which is preliminary data.</text>
</comment>
<evidence type="ECO:0000313" key="4">
    <source>
        <dbReference type="Proteomes" id="UP001233673"/>
    </source>
</evidence>
<keyword evidence="1" id="KW-0472">Membrane</keyword>
<protein>
    <submittedName>
        <fullName evidence="3">PH domain-containing protein</fullName>
    </submittedName>
</protein>
<feature type="transmembrane region" description="Helical" evidence="1">
    <location>
        <begin position="7"/>
        <end position="27"/>
    </location>
</feature>
<name>A0ABT9IHI3_9ACTN</name>
<dbReference type="InterPro" id="IPR019692">
    <property type="entry name" value="CFP-6_PH"/>
</dbReference>
<organism evidence="3 4">
    <name type="scientific">Blastococcus carthaginiensis</name>
    <dbReference type="NCBI Taxonomy" id="3050034"/>
    <lineage>
        <taxon>Bacteria</taxon>
        <taxon>Bacillati</taxon>
        <taxon>Actinomycetota</taxon>
        <taxon>Actinomycetes</taxon>
        <taxon>Geodermatophilales</taxon>
        <taxon>Geodermatophilaceae</taxon>
        <taxon>Blastococcus</taxon>
    </lineage>
</organism>
<feature type="transmembrane region" description="Helical" evidence="1">
    <location>
        <begin position="33"/>
        <end position="51"/>
    </location>
</feature>
<keyword evidence="4" id="KW-1185">Reference proteome</keyword>
<evidence type="ECO:0000259" key="2">
    <source>
        <dbReference type="Pfam" id="PF10756"/>
    </source>
</evidence>
<keyword evidence="1" id="KW-0812">Transmembrane</keyword>
<proteinExistence type="predicted"/>
<keyword evidence="1" id="KW-1133">Transmembrane helix</keyword>
<dbReference type="Proteomes" id="UP001233673">
    <property type="component" value="Unassembled WGS sequence"/>
</dbReference>
<feature type="domain" description="Low molecular weight protein antigen 6 PH" evidence="2">
    <location>
        <begin position="53"/>
        <end position="134"/>
    </location>
</feature>
<sequence length="140" mass="14341">MQWSPPVALPAGLAAGAVALGSVTLLLDPAGRILVGGAALLLLVLAVREALLRPRLTAGPDGVAVRTLTGTRVLPWGLMRVHVRSARRWGTTVRTLELEGPAAGGDDGLLLVLGRWDLGADPATVAGALAELRPRGGPAR</sequence>
<dbReference type="RefSeq" id="WP_306001578.1">
    <property type="nucleotide sequence ID" value="NZ_JASNFN010000035.1"/>
</dbReference>
<accession>A0ABT9IHI3</accession>
<dbReference type="Pfam" id="PF10756">
    <property type="entry name" value="bPH_6"/>
    <property type="match status" value="1"/>
</dbReference>
<dbReference type="EMBL" id="JASNFN010000035">
    <property type="protein sequence ID" value="MDP5185044.1"/>
    <property type="molecule type" value="Genomic_DNA"/>
</dbReference>
<evidence type="ECO:0000256" key="1">
    <source>
        <dbReference type="SAM" id="Phobius"/>
    </source>
</evidence>
<gene>
    <name evidence="3" type="ORF">QOZ88_20615</name>
</gene>
<reference evidence="4" key="1">
    <citation type="submission" date="2023-05" db="EMBL/GenBank/DDBJ databases">
        <title>Draft genome of Pseudofrankia sp. BMG5.37.</title>
        <authorList>
            <person name="Gtari M."/>
            <person name="Ghodhbane F."/>
            <person name="Sbissi I."/>
        </authorList>
    </citation>
    <scope>NUCLEOTIDE SEQUENCE [LARGE SCALE GENOMIC DNA]</scope>
    <source>
        <strain evidence="4">BMG 814</strain>
    </source>
</reference>